<gene>
    <name evidence="1" type="ORF">MTR80_06200</name>
</gene>
<proteinExistence type="predicted"/>
<dbReference type="GeneID" id="96868514"/>
<sequence>MNKDLLMPAATIVAAYIARSGTDPYNQINLKEEFVRVYRQLEEAQKEISPPRSGGVLPTRGLT</sequence>
<organism evidence="1 2">
    <name type="scientific">Alcaligenes aquatilis</name>
    <dbReference type="NCBI Taxonomy" id="323284"/>
    <lineage>
        <taxon>Bacteria</taxon>
        <taxon>Pseudomonadati</taxon>
        <taxon>Pseudomonadota</taxon>
        <taxon>Betaproteobacteria</taxon>
        <taxon>Burkholderiales</taxon>
        <taxon>Alcaligenaceae</taxon>
        <taxon>Alcaligenes</taxon>
    </lineage>
</organism>
<protein>
    <submittedName>
        <fullName evidence="1">Uncharacterized protein</fullName>
    </submittedName>
</protein>
<evidence type="ECO:0000313" key="2">
    <source>
        <dbReference type="Proteomes" id="UP000831759"/>
    </source>
</evidence>
<dbReference type="RefSeq" id="WP_249461938.1">
    <property type="nucleotide sequence ID" value="NZ_CP094619.1"/>
</dbReference>
<keyword evidence="2" id="KW-1185">Reference proteome</keyword>
<dbReference type="Proteomes" id="UP000831759">
    <property type="component" value="Chromosome"/>
</dbReference>
<accession>A0ABY4NJS3</accession>
<evidence type="ECO:0000313" key="1">
    <source>
        <dbReference type="EMBL" id="UQN37293.1"/>
    </source>
</evidence>
<reference evidence="1 2" key="1">
    <citation type="journal article" date="2022" name="Int. J. Syst. Evol. Microbiol.">
        <title>Characterization of Alcaligenes aquatilis as a novel member of heterotrophic nitrifier-aerobic denitrifier and its performance in treating piggery wastewater.</title>
        <authorList>
            <person name="Cao X."/>
            <person name="Zhao B."/>
            <person name="Wu Y."/>
            <person name="Huang J."/>
            <person name="Wang H."/>
            <person name="Sun X."/>
            <person name="Li S."/>
        </authorList>
    </citation>
    <scope>NUCLEOTIDE SEQUENCE [LARGE SCALE GENOMIC DNA]</scope>
    <source>
        <strain evidence="1 2">AS1</strain>
    </source>
</reference>
<name>A0ABY4NJS3_9BURK</name>
<dbReference type="EMBL" id="CP094619">
    <property type="protein sequence ID" value="UQN37293.1"/>
    <property type="molecule type" value="Genomic_DNA"/>
</dbReference>